<feature type="transmembrane region" description="Helical" evidence="2">
    <location>
        <begin position="36"/>
        <end position="56"/>
    </location>
</feature>
<evidence type="ECO:0000256" key="2">
    <source>
        <dbReference type="SAM" id="Phobius"/>
    </source>
</evidence>
<keyword evidence="4" id="KW-1185">Reference proteome</keyword>
<feature type="compositionally biased region" description="Basic and acidic residues" evidence="1">
    <location>
        <begin position="170"/>
        <end position="180"/>
    </location>
</feature>
<dbReference type="AlphaFoldDB" id="A0AAW1R811"/>
<name>A0AAW1R811_9CHLO</name>
<keyword evidence="2" id="KW-0472">Membrane</keyword>
<evidence type="ECO:0000313" key="3">
    <source>
        <dbReference type="EMBL" id="KAK9829487.1"/>
    </source>
</evidence>
<evidence type="ECO:0000313" key="4">
    <source>
        <dbReference type="Proteomes" id="UP001489004"/>
    </source>
</evidence>
<dbReference type="Pfam" id="PF07444">
    <property type="entry name" value="Ycf66_N"/>
    <property type="match status" value="1"/>
</dbReference>
<dbReference type="Proteomes" id="UP001489004">
    <property type="component" value="Unassembled WGS sequence"/>
</dbReference>
<evidence type="ECO:0008006" key="5">
    <source>
        <dbReference type="Google" id="ProtNLM"/>
    </source>
</evidence>
<feature type="compositionally biased region" description="Polar residues" evidence="1">
    <location>
        <begin position="186"/>
        <end position="198"/>
    </location>
</feature>
<feature type="transmembrane region" description="Helical" evidence="2">
    <location>
        <begin position="6"/>
        <end position="24"/>
    </location>
</feature>
<protein>
    <recommendedName>
        <fullName evidence="5">Ycf66</fullName>
    </recommendedName>
</protein>
<gene>
    <name evidence="3" type="ORF">WJX72_006160</name>
</gene>
<comment type="caution">
    <text evidence="3">The sequence shown here is derived from an EMBL/GenBank/DDBJ whole genome shotgun (WGS) entry which is preliminary data.</text>
</comment>
<proteinExistence type="predicted"/>
<organism evidence="3 4">
    <name type="scientific">[Myrmecia] bisecta</name>
    <dbReference type="NCBI Taxonomy" id="41462"/>
    <lineage>
        <taxon>Eukaryota</taxon>
        <taxon>Viridiplantae</taxon>
        <taxon>Chlorophyta</taxon>
        <taxon>core chlorophytes</taxon>
        <taxon>Trebouxiophyceae</taxon>
        <taxon>Trebouxiales</taxon>
        <taxon>Trebouxiaceae</taxon>
        <taxon>Myrmecia</taxon>
    </lineage>
</organism>
<reference evidence="3 4" key="1">
    <citation type="journal article" date="2024" name="Nat. Commun.">
        <title>Phylogenomics reveals the evolutionary origins of lichenization in chlorophyte algae.</title>
        <authorList>
            <person name="Puginier C."/>
            <person name="Libourel C."/>
            <person name="Otte J."/>
            <person name="Skaloud P."/>
            <person name="Haon M."/>
            <person name="Grisel S."/>
            <person name="Petersen M."/>
            <person name="Berrin J.G."/>
            <person name="Delaux P.M."/>
            <person name="Dal Grande F."/>
            <person name="Keller J."/>
        </authorList>
    </citation>
    <scope>NUCLEOTIDE SEQUENCE [LARGE SCALE GENOMIC DNA]</scope>
    <source>
        <strain evidence="3 4">SAG 2043</strain>
    </source>
</reference>
<feature type="region of interest" description="Disordered" evidence="1">
    <location>
        <begin position="153"/>
        <end position="228"/>
    </location>
</feature>
<evidence type="ECO:0000256" key="1">
    <source>
        <dbReference type="SAM" id="MobiDB-lite"/>
    </source>
</evidence>
<sequence length="228" mass="24910">MVNVDFSPALVLGLGMIAGGLGLSQMQRVRPWLSRDFDLVMSCVAIFSGGILVFQGWRLDPILFFGQLLTAGSAVAFAVEALRLRSVVSDQEERMDKGRGAAEQAPASLPQLGRGLPAPHQSSFGRWSGADDAEQDARTWLHGGDSGYAAESRWQVSDEPEYPVSSSEAARYDTTDRSDIYDSDSTDYGSQDSRSGLPSEQLDRRDKRSRRTGWGSSADLTPQDDWDV</sequence>
<keyword evidence="2" id="KW-1133">Transmembrane helix</keyword>
<accession>A0AAW1R811</accession>
<feature type="region of interest" description="Disordered" evidence="1">
    <location>
        <begin position="93"/>
        <end position="129"/>
    </location>
</feature>
<dbReference type="InterPro" id="IPR010004">
    <property type="entry name" value="Uncharacterised_Ycf66"/>
</dbReference>
<keyword evidence="2" id="KW-0812">Transmembrane</keyword>
<dbReference type="EMBL" id="JALJOR010000001">
    <property type="protein sequence ID" value="KAK9829487.1"/>
    <property type="molecule type" value="Genomic_DNA"/>
</dbReference>